<gene>
    <name evidence="2" type="ORF">EHO59_00215</name>
</gene>
<comment type="caution">
    <text evidence="2">The sequence shown here is derived from an EMBL/GenBank/DDBJ whole genome shotgun (WGS) entry which is preliminary data.</text>
</comment>
<evidence type="ECO:0008006" key="4">
    <source>
        <dbReference type="Google" id="ProtNLM"/>
    </source>
</evidence>
<organism evidence="2 3">
    <name type="scientific">Leptospira semungkisensis</name>
    <dbReference type="NCBI Taxonomy" id="2484985"/>
    <lineage>
        <taxon>Bacteria</taxon>
        <taxon>Pseudomonadati</taxon>
        <taxon>Spirochaetota</taxon>
        <taxon>Spirochaetia</taxon>
        <taxon>Leptospirales</taxon>
        <taxon>Leptospiraceae</taxon>
        <taxon>Leptospira</taxon>
    </lineage>
</organism>
<evidence type="ECO:0000313" key="2">
    <source>
        <dbReference type="EMBL" id="TGK06602.1"/>
    </source>
</evidence>
<sequence length="108" mass="11938">MKTFKLLLILALFLLLACQSVQYPGPLTYIAVDQPVGKIDTSQSQKAIFKKSRVGFLYRSPVGVADYLKEAEARGAGPIERNGDVVMRVPFCFFFICFGSDSIVIKGK</sequence>
<reference evidence="2" key="1">
    <citation type="journal article" date="2019" name="PLoS Negl. Trop. Dis.">
        <title>Revisiting the worldwide diversity of Leptospira species in the environment.</title>
        <authorList>
            <person name="Vincent A.T."/>
            <person name="Schiettekatte O."/>
            <person name="Bourhy P."/>
            <person name="Veyrier F.J."/>
            <person name="Picardeau M."/>
        </authorList>
    </citation>
    <scope>NUCLEOTIDE SEQUENCE [LARGE SCALE GENOMIC DNA]</scope>
    <source>
        <strain evidence="2">SSS9</strain>
    </source>
</reference>
<protein>
    <recommendedName>
        <fullName evidence="4">Lipoprotein</fullName>
    </recommendedName>
</protein>
<proteinExistence type="predicted"/>
<evidence type="ECO:0000256" key="1">
    <source>
        <dbReference type="SAM" id="SignalP"/>
    </source>
</evidence>
<dbReference type="NCBIfam" id="NF047716">
    <property type="entry name" value="LIC10260_fam"/>
    <property type="match status" value="1"/>
</dbReference>
<feature type="chain" id="PRO_5020936150" description="Lipoprotein" evidence="1">
    <location>
        <begin position="24"/>
        <end position="108"/>
    </location>
</feature>
<dbReference type="OrthoDB" id="342374at2"/>
<feature type="signal peptide" evidence="1">
    <location>
        <begin position="1"/>
        <end position="23"/>
    </location>
</feature>
<dbReference type="Proteomes" id="UP000297453">
    <property type="component" value="Unassembled WGS sequence"/>
</dbReference>
<name>A0A4R9G4Z8_9LEPT</name>
<dbReference type="PROSITE" id="PS51257">
    <property type="entry name" value="PROKAR_LIPOPROTEIN"/>
    <property type="match status" value="1"/>
</dbReference>
<keyword evidence="3" id="KW-1185">Reference proteome</keyword>
<keyword evidence="1" id="KW-0732">Signal</keyword>
<dbReference type="AlphaFoldDB" id="A0A4R9G4Z8"/>
<evidence type="ECO:0000313" key="3">
    <source>
        <dbReference type="Proteomes" id="UP000297453"/>
    </source>
</evidence>
<dbReference type="RefSeq" id="WP_135583604.1">
    <property type="nucleotide sequence ID" value="NZ_RQEP01000005.1"/>
</dbReference>
<accession>A0A4R9G4Z8</accession>
<dbReference type="EMBL" id="RQEP01000005">
    <property type="protein sequence ID" value="TGK06602.1"/>
    <property type="molecule type" value="Genomic_DNA"/>
</dbReference>